<sequence>MSRAIPYPAPVRHCQPPYREAESAPSRGSEIRSASAFRLARSCASDAAGEQRRGERGRARARRARWSMGAGEGPAAASSSSIRGAAASASSSSTRAAARRARAGAGASQRAATPPRPCAPLFPSVRLSPPSSRRGGEERERVGRERMAWTEGGREDGRAPPGPGRRGGWLRARRARWPSTPSRPPATACLPRAAPSQSAARASASASAAAALLELEEAEAYQAGGGRREEGAVREQ</sequence>
<proteinExistence type="predicted"/>
<feature type="compositionally biased region" description="Low complexity" evidence="1">
    <location>
        <begin position="103"/>
        <end position="112"/>
    </location>
</feature>
<accession>A0A8T0V0M7</accession>
<evidence type="ECO:0000256" key="1">
    <source>
        <dbReference type="SAM" id="MobiDB-lite"/>
    </source>
</evidence>
<dbReference type="Proteomes" id="UP000823388">
    <property type="component" value="Chromosome 3K"/>
</dbReference>
<feature type="region of interest" description="Disordered" evidence="1">
    <location>
        <begin position="1"/>
        <end position="205"/>
    </location>
</feature>
<name>A0A8T0V0M7_PANVG</name>
<organism evidence="2 3">
    <name type="scientific">Panicum virgatum</name>
    <name type="common">Blackwell switchgrass</name>
    <dbReference type="NCBI Taxonomy" id="38727"/>
    <lineage>
        <taxon>Eukaryota</taxon>
        <taxon>Viridiplantae</taxon>
        <taxon>Streptophyta</taxon>
        <taxon>Embryophyta</taxon>
        <taxon>Tracheophyta</taxon>
        <taxon>Spermatophyta</taxon>
        <taxon>Magnoliopsida</taxon>
        <taxon>Liliopsida</taxon>
        <taxon>Poales</taxon>
        <taxon>Poaceae</taxon>
        <taxon>PACMAD clade</taxon>
        <taxon>Panicoideae</taxon>
        <taxon>Panicodae</taxon>
        <taxon>Paniceae</taxon>
        <taxon>Panicinae</taxon>
        <taxon>Panicum</taxon>
        <taxon>Panicum sect. Hiantes</taxon>
    </lineage>
</organism>
<comment type="caution">
    <text evidence="2">The sequence shown here is derived from an EMBL/GenBank/DDBJ whole genome shotgun (WGS) entry which is preliminary data.</text>
</comment>
<dbReference type="AlphaFoldDB" id="A0A8T0V0M7"/>
<feature type="compositionally biased region" description="Basic and acidic residues" evidence="1">
    <location>
        <begin position="49"/>
        <end position="58"/>
    </location>
</feature>
<keyword evidence="3" id="KW-1185">Reference proteome</keyword>
<feature type="compositionally biased region" description="Low complexity" evidence="1">
    <location>
        <begin position="121"/>
        <end position="133"/>
    </location>
</feature>
<protein>
    <submittedName>
        <fullName evidence="2">Uncharacterized protein</fullName>
    </submittedName>
</protein>
<feature type="compositionally biased region" description="Low complexity" evidence="1">
    <location>
        <begin position="73"/>
        <end position="96"/>
    </location>
</feature>
<gene>
    <name evidence="2" type="ORF">PVAP13_3KG486425</name>
</gene>
<evidence type="ECO:0000313" key="2">
    <source>
        <dbReference type="EMBL" id="KAG2627026.1"/>
    </source>
</evidence>
<feature type="compositionally biased region" description="Low complexity" evidence="1">
    <location>
        <begin position="190"/>
        <end position="205"/>
    </location>
</feature>
<feature type="compositionally biased region" description="Basic and acidic residues" evidence="1">
    <location>
        <begin position="134"/>
        <end position="158"/>
    </location>
</feature>
<reference evidence="2" key="1">
    <citation type="submission" date="2020-05" db="EMBL/GenBank/DDBJ databases">
        <title>WGS assembly of Panicum virgatum.</title>
        <authorList>
            <person name="Lovell J.T."/>
            <person name="Jenkins J."/>
            <person name="Shu S."/>
            <person name="Juenger T.E."/>
            <person name="Schmutz J."/>
        </authorList>
    </citation>
    <scope>NUCLEOTIDE SEQUENCE</scope>
    <source>
        <strain evidence="2">AP13</strain>
    </source>
</reference>
<dbReference type="EMBL" id="CM029041">
    <property type="protein sequence ID" value="KAG2627026.1"/>
    <property type="molecule type" value="Genomic_DNA"/>
</dbReference>
<evidence type="ECO:0000313" key="3">
    <source>
        <dbReference type="Proteomes" id="UP000823388"/>
    </source>
</evidence>